<sequence>MMPERMDLAGANQHQLPANGFDVHSRNFYFTFNAILVALLVPLIAFVQLMYQNKTHTPFKTHPSFMIISVVSLAIAIVTSVAVLYIDSQIRIIFRTVAHFAAVASPLSLLFVLFIRADKYYWIGYSLLCAVFAVVVVSNVFAYIKLRGKKDDGPHQMA</sequence>
<proteinExistence type="predicted"/>
<keyword evidence="1" id="KW-1133">Transmembrane helix</keyword>
<evidence type="ECO:0000256" key="1">
    <source>
        <dbReference type="SAM" id="Phobius"/>
    </source>
</evidence>
<reference evidence="2" key="1">
    <citation type="submission" date="2022-06" db="EMBL/GenBank/DDBJ databases">
        <title>Uncovering the hologenomic basis of an extraordinary plant invasion.</title>
        <authorList>
            <person name="Bieker V.C."/>
            <person name="Martin M.D."/>
            <person name="Gilbert T."/>
            <person name="Hodgins K."/>
            <person name="Battlay P."/>
            <person name="Petersen B."/>
            <person name="Wilson J."/>
        </authorList>
    </citation>
    <scope>NUCLEOTIDE SEQUENCE</scope>
    <source>
        <strain evidence="2">AA19_3_7</strain>
        <tissue evidence="2">Leaf</tissue>
    </source>
</reference>
<feature type="transmembrane region" description="Helical" evidence="1">
    <location>
        <begin position="122"/>
        <end position="144"/>
    </location>
</feature>
<name>A0AAD5CGG6_AMBAR</name>
<dbReference type="EMBL" id="JAMZMK010008223">
    <property type="protein sequence ID" value="KAI7741278.1"/>
    <property type="molecule type" value="Genomic_DNA"/>
</dbReference>
<keyword evidence="1" id="KW-0812">Transmembrane</keyword>
<dbReference type="AlphaFoldDB" id="A0AAD5CGG6"/>
<feature type="transmembrane region" description="Helical" evidence="1">
    <location>
        <begin position="63"/>
        <end position="86"/>
    </location>
</feature>
<gene>
    <name evidence="2" type="ORF">M8C21_021606</name>
</gene>
<keyword evidence="3" id="KW-1185">Reference proteome</keyword>
<feature type="transmembrane region" description="Helical" evidence="1">
    <location>
        <begin position="28"/>
        <end position="51"/>
    </location>
</feature>
<evidence type="ECO:0000313" key="2">
    <source>
        <dbReference type="EMBL" id="KAI7741278.1"/>
    </source>
</evidence>
<dbReference type="PANTHER" id="PTHR34115">
    <property type="entry name" value="PROTEIN, PUTATIVE-RELATED"/>
    <property type="match status" value="1"/>
</dbReference>
<dbReference type="PANTHER" id="PTHR34115:SF5">
    <property type="entry name" value="PROTEIN, PUTATIVE-RELATED"/>
    <property type="match status" value="1"/>
</dbReference>
<organism evidence="2 3">
    <name type="scientific">Ambrosia artemisiifolia</name>
    <name type="common">Common ragweed</name>
    <dbReference type="NCBI Taxonomy" id="4212"/>
    <lineage>
        <taxon>Eukaryota</taxon>
        <taxon>Viridiplantae</taxon>
        <taxon>Streptophyta</taxon>
        <taxon>Embryophyta</taxon>
        <taxon>Tracheophyta</taxon>
        <taxon>Spermatophyta</taxon>
        <taxon>Magnoliopsida</taxon>
        <taxon>eudicotyledons</taxon>
        <taxon>Gunneridae</taxon>
        <taxon>Pentapetalae</taxon>
        <taxon>asterids</taxon>
        <taxon>campanulids</taxon>
        <taxon>Asterales</taxon>
        <taxon>Asteraceae</taxon>
        <taxon>Asteroideae</taxon>
        <taxon>Heliantheae alliance</taxon>
        <taxon>Heliantheae</taxon>
        <taxon>Ambrosia</taxon>
    </lineage>
</organism>
<evidence type="ECO:0000313" key="3">
    <source>
        <dbReference type="Proteomes" id="UP001206925"/>
    </source>
</evidence>
<protein>
    <submittedName>
        <fullName evidence="2">Uncharacterized protein</fullName>
    </submittedName>
</protein>
<dbReference type="Proteomes" id="UP001206925">
    <property type="component" value="Unassembled WGS sequence"/>
</dbReference>
<accession>A0AAD5CGG6</accession>
<comment type="caution">
    <text evidence="2">The sequence shown here is derived from an EMBL/GenBank/DDBJ whole genome shotgun (WGS) entry which is preliminary data.</text>
</comment>
<dbReference type="InterPro" id="IPR053258">
    <property type="entry name" value="Ca-permeable_cation_channel"/>
</dbReference>
<keyword evidence="1" id="KW-0472">Membrane</keyword>
<feature type="transmembrane region" description="Helical" evidence="1">
    <location>
        <begin position="92"/>
        <end position="115"/>
    </location>
</feature>